<evidence type="ECO:0000256" key="2">
    <source>
        <dbReference type="ARBA" id="ARBA00022475"/>
    </source>
</evidence>
<feature type="region of interest" description="Disordered" evidence="8">
    <location>
        <begin position="464"/>
        <end position="487"/>
    </location>
</feature>
<dbReference type="InterPro" id="IPR018584">
    <property type="entry name" value="GT87"/>
</dbReference>
<dbReference type="PIRSF" id="PIRSF010361">
    <property type="entry name" value="UCP010361"/>
    <property type="match status" value="1"/>
</dbReference>
<gene>
    <name evidence="10" type="ORF">GCM10023340_01120</name>
</gene>
<evidence type="ECO:0000256" key="6">
    <source>
        <dbReference type="ARBA" id="ARBA00023136"/>
    </source>
</evidence>
<dbReference type="EMBL" id="BAABKG010000001">
    <property type="protein sequence ID" value="GAA5140652.1"/>
    <property type="molecule type" value="Genomic_DNA"/>
</dbReference>
<proteinExistence type="inferred from homology"/>
<comment type="caution">
    <text evidence="10">The sequence shown here is derived from an EMBL/GenBank/DDBJ whole genome shotgun (WGS) entry which is preliminary data.</text>
</comment>
<dbReference type="Proteomes" id="UP001500221">
    <property type="component" value="Unassembled WGS sequence"/>
</dbReference>
<comment type="similarity">
    <text evidence="7">Belongs to the glycosyltransferase 87 family.</text>
</comment>
<keyword evidence="4 9" id="KW-0812">Transmembrane</keyword>
<evidence type="ECO:0000256" key="4">
    <source>
        <dbReference type="ARBA" id="ARBA00022692"/>
    </source>
</evidence>
<name>A0ABP9P5G4_9ACTN</name>
<dbReference type="RefSeq" id="WP_345453225.1">
    <property type="nucleotide sequence ID" value="NZ_BAABKG010000001.1"/>
</dbReference>
<feature type="transmembrane region" description="Helical" evidence="9">
    <location>
        <begin position="191"/>
        <end position="219"/>
    </location>
</feature>
<feature type="transmembrane region" description="Helical" evidence="9">
    <location>
        <begin position="387"/>
        <end position="405"/>
    </location>
</feature>
<evidence type="ECO:0000256" key="1">
    <source>
        <dbReference type="ARBA" id="ARBA00004651"/>
    </source>
</evidence>
<dbReference type="InterPro" id="IPR016570">
    <property type="entry name" value="UCP010361"/>
</dbReference>
<feature type="transmembrane region" description="Helical" evidence="9">
    <location>
        <begin position="320"/>
        <end position="341"/>
    </location>
</feature>
<evidence type="ECO:0000313" key="11">
    <source>
        <dbReference type="Proteomes" id="UP001500221"/>
    </source>
</evidence>
<feature type="transmembrane region" description="Helical" evidence="9">
    <location>
        <begin position="33"/>
        <end position="52"/>
    </location>
</feature>
<evidence type="ECO:0000256" key="8">
    <source>
        <dbReference type="SAM" id="MobiDB-lite"/>
    </source>
</evidence>
<feature type="transmembrane region" description="Helical" evidence="9">
    <location>
        <begin position="347"/>
        <end position="366"/>
    </location>
</feature>
<protein>
    <submittedName>
        <fullName evidence="10">Glycosyltransferase 87 family protein</fullName>
    </submittedName>
</protein>
<evidence type="ECO:0000256" key="3">
    <source>
        <dbReference type="ARBA" id="ARBA00022679"/>
    </source>
</evidence>
<comment type="subcellular location">
    <subcellularLocation>
        <location evidence="1">Cell membrane</location>
        <topology evidence="1">Multi-pass membrane protein</topology>
    </subcellularLocation>
</comment>
<evidence type="ECO:0000256" key="7">
    <source>
        <dbReference type="ARBA" id="ARBA00024033"/>
    </source>
</evidence>
<keyword evidence="3" id="KW-0808">Transferase</keyword>
<dbReference type="Pfam" id="PF09594">
    <property type="entry name" value="GT87"/>
    <property type="match status" value="1"/>
</dbReference>
<keyword evidence="6 9" id="KW-0472">Membrane</keyword>
<reference evidence="11" key="1">
    <citation type="journal article" date="2019" name="Int. J. Syst. Evol. Microbiol.">
        <title>The Global Catalogue of Microorganisms (GCM) 10K type strain sequencing project: providing services to taxonomists for standard genome sequencing and annotation.</title>
        <authorList>
            <consortium name="The Broad Institute Genomics Platform"/>
            <consortium name="The Broad Institute Genome Sequencing Center for Infectious Disease"/>
            <person name="Wu L."/>
            <person name="Ma J."/>
        </authorList>
    </citation>
    <scope>NUCLEOTIDE SEQUENCE [LARGE SCALE GENOMIC DNA]</scope>
    <source>
        <strain evidence="11">JCM 18459</strain>
    </source>
</reference>
<feature type="transmembrane region" description="Helical" evidence="9">
    <location>
        <begin position="264"/>
        <end position="283"/>
    </location>
</feature>
<feature type="transmembrane region" description="Helical" evidence="9">
    <location>
        <begin position="417"/>
        <end position="439"/>
    </location>
</feature>
<keyword evidence="2" id="KW-1003">Cell membrane</keyword>
<keyword evidence="11" id="KW-1185">Reference proteome</keyword>
<feature type="transmembrane region" description="Helical" evidence="9">
    <location>
        <begin position="156"/>
        <end position="179"/>
    </location>
</feature>
<feature type="compositionally biased region" description="Basic and acidic residues" evidence="8">
    <location>
        <begin position="476"/>
        <end position="487"/>
    </location>
</feature>
<feature type="transmembrane region" description="Helical" evidence="9">
    <location>
        <begin position="225"/>
        <end position="252"/>
    </location>
</feature>
<evidence type="ECO:0000256" key="9">
    <source>
        <dbReference type="SAM" id="Phobius"/>
    </source>
</evidence>
<evidence type="ECO:0000256" key="5">
    <source>
        <dbReference type="ARBA" id="ARBA00022989"/>
    </source>
</evidence>
<sequence>MSVSPTRDDPVVAGLSEVVGGPTGSRAGHGWRIGALGVLLAVTCLTFALGMVSKTTCAERGWDDPGQTPYTHLCVSQLPAPYTGDGLVELAWPWTGETDTRARYGVLDDPAGVGLWQYAAARVTHVLTGSPDVSERFREPPGVVADRADVGRERSVFVAVNVVGLAVLAMLATAALAAVHRRRPWDAAGFAAAPVLATAGVLAWDLLPVAAAAGALWAWTRGRPVLAGALVGLGAATGLWPVLLLAAFALVAARERRATDALPAAVTGLAVWALVNAPAFLTGRAQWEAYWSATFGRVADQGSIWLVLRQTVGMSDGSVTALSWALVGLWLAAVAALVVAAPRPPRVSQVAFLLVAVPLLFGAAYQPQQALWLLPFAALARPRWRDLLIWQSGELLHFALLWWWLGGLLAPSGGGDAGFYWIGVGLRVAGTLWLVAVVVRDVWWPEHDPVDPDEETPRRRVAVSSVSSASVAGEAEDVRDPRFTGYP</sequence>
<keyword evidence="5 9" id="KW-1133">Transmembrane helix</keyword>
<organism evidence="10 11">
    <name type="scientific">Nocardioides marinquilinus</name>
    <dbReference type="NCBI Taxonomy" id="1210400"/>
    <lineage>
        <taxon>Bacteria</taxon>
        <taxon>Bacillati</taxon>
        <taxon>Actinomycetota</taxon>
        <taxon>Actinomycetes</taxon>
        <taxon>Propionibacteriales</taxon>
        <taxon>Nocardioidaceae</taxon>
        <taxon>Nocardioides</taxon>
    </lineage>
</organism>
<accession>A0ABP9P5G4</accession>
<evidence type="ECO:0000313" key="10">
    <source>
        <dbReference type="EMBL" id="GAA5140652.1"/>
    </source>
</evidence>